<dbReference type="AlphaFoldDB" id="A0AAP0EW50"/>
<gene>
    <name evidence="1" type="ORF">Scep_023949</name>
</gene>
<dbReference type="EMBL" id="JBBNAG010000010">
    <property type="protein sequence ID" value="KAK9100519.1"/>
    <property type="molecule type" value="Genomic_DNA"/>
</dbReference>
<accession>A0AAP0EW50</accession>
<organism evidence="1 2">
    <name type="scientific">Stephania cephalantha</name>
    <dbReference type="NCBI Taxonomy" id="152367"/>
    <lineage>
        <taxon>Eukaryota</taxon>
        <taxon>Viridiplantae</taxon>
        <taxon>Streptophyta</taxon>
        <taxon>Embryophyta</taxon>
        <taxon>Tracheophyta</taxon>
        <taxon>Spermatophyta</taxon>
        <taxon>Magnoliopsida</taxon>
        <taxon>Ranunculales</taxon>
        <taxon>Menispermaceae</taxon>
        <taxon>Menispermoideae</taxon>
        <taxon>Cissampelideae</taxon>
        <taxon>Stephania</taxon>
    </lineage>
</organism>
<comment type="caution">
    <text evidence="1">The sequence shown here is derived from an EMBL/GenBank/DDBJ whole genome shotgun (WGS) entry which is preliminary data.</text>
</comment>
<sequence length="53" mass="5694">MLLGMRTIVVSHNFAEQLVRVLSPSRARYVSPPCLSSSSTVRCLSQSPAATST</sequence>
<evidence type="ECO:0000313" key="2">
    <source>
        <dbReference type="Proteomes" id="UP001419268"/>
    </source>
</evidence>
<name>A0AAP0EW50_9MAGN</name>
<keyword evidence="2" id="KW-1185">Reference proteome</keyword>
<proteinExistence type="predicted"/>
<dbReference type="Proteomes" id="UP001419268">
    <property type="component" value="Unassembled WGS sequence"/>
</dbReference>
<reference evidence="1 2" key="1">
    <citation type="submission" date="2024-01" db="EMBL/GenBank/DDBJ databases">
        <title>Genome assemblies of Stephania.</title>
        <authorList>
            <person name="Yang L."/>
        </authorList>
    </citation>
    <scope>NUCLEOTIDE SEQUENCE [LARGE SCALE GENOMIC DNA]</scope>
    <source>
        <strain evidence="1">JXDWG</strain>
        <tissue evidence="1">Leaf</tissue>
    </source>
</reference>
<evidence type="ECO:0000313" key="1">
    <source>
        <dbReference type="EMBL" id="KAK9100519.1"/>
    </source>
</evidence>
<protein>
    <submittedName>
        <fullName evidence="1">Uncharacterized protein</fullName>
    </submittedName>
</protein>